<evidence type="ECO:0000313" key="2">
    <source>
        <dbReference type="Proteomes" id="UP001177023"/>
    </source>
</evidence>
<accession>A0AA36CET1</accession>
<comment type="caution">
    <text evidence="1">The sequence shown here is derived from an EMBL/GenBank/DDBJ whole genome shotgun (WGS) entry which is preliminary data.</text>
</comment>
<evidence type="ECO:0000313" key="1">
    <source>
        <dbReference type="EMBL" id="CAJ0567045.1"/>
    </source>
</evidence>
<gene>
    <name evidence="1" type="ORF">MSPICULIGERA_LOCUS5612</name>
</gene>
<reference evidence="1" key="1">
    <citation type="submission" date="2023-06" db="EMBL/GenBank/DDBJ databases">
        <authorList>
            <person name="Delattre M."/>
        </authorList>
    </citation>
    <scope>NUCLEOTIDE SEQUENCE</scope>
    <source>
        <strain evidence="1">AF72</strain>
    </source>
</reference>
<name>A0AA36CET1_9BILA</name>
<proteinExistence type="predicted"/>
<dbReference type="EMBL" id="CATQJA010001387">
    <property type="protein sequence ID" value="CAJ0567045.1"/>
    <property type="molecule type" value="Genomic_DNA"/>
</dbReference>
<dbReference type="AlphaFoldDB" id="A0AA36CET1"/>
<keyword evidence="2" id="KW-1185">Reference proteome</keyword>
<feature type="non-terminal residue" evidence="1">
    <location>
        <position position="1"/>
    </location>
</feature>
<organism evidence="1 2">
    <name type="scientific">Mesorhabditis spiculigera</name>
    <dbReference type="NCBI Taxonomy" id="96644"/>
    <lineage>
        <taxon>Eukaryota</taxon>
        <taxon>Metazoa</taxon>
        <taxon>Ecdysozoa</taxon>
        <taxon>Nematoda</taxon>
        <taxon>Chromadorea</taxon>
        <taxon>Rhabditida</taxon>
        <taxon>Rhabditina</taxon>
        <taxon>Rhabditomorpha</taxon>
        <taxon>Rhabditoidea</taxon>
        <taxon>Rhabditidae</taxon>
        <taxon>Mesorhabditinae</taxon>
        <taxon>Mesorhabditis</taxon>
    </lineage>
</organism>
<dbReference type="Proteomes" id="UP001177023">
    <property type="component" value="Unassembled WGS sequence"/>
</dbReference>
<sequence>MSLDDMTMHSIHDLIALMSDSDPSIVVRAVQRVYILCKENQSTSENANLVAKLVEVSSIVTTTFEN</sequence>
<protein>
    <submittedName>
        <fullName evidence="1">Uncharacterized protein</fullName>
    </submittedName>
</protein>